<dbReference type="AlphaFoldDB" id="A0A0A8ZRX4"/>
<name>A0A0A8ZRX4_ARUDO</name>
<accession>A0A0A8ZRX4</accession>
<sequence>MSAPMSSYTTSTKFRLRKFVSYMGIIHHQSNIFGISINLVSSNIDGNEPM</sequence>
<protein>
    <submittedName>
        <fullName evidence="1">Uncharacterized protein</fullName>
    </submittedName>
</protein>
<reference evidence="1" key="2">
    <citation type="journal article" date="2015" name="Data Brief">
        <title>Shoot transcriptome of the giant reed, Arundo donax.</title>
        <authorList>
            <person name="Barrero R.A."/>
            <person name="Guerrero F.D."/>
            <person name="Moolhuijzen P."/>
            <person name="Goolsby J.A."/>
            <person name="Tidwell J."/>
            <person name="Bellgard S.E."/>
            <person name="Bellgard M.I."/>
        </authorList>
    </citation>
    <scope>NUCLEOTIDE SEQUENCE</scope>
    <source>
        <tissue evidence="1">Shoot tissue taken approximately 20 cm above the soil surface</tissue>
    </source>
</reference>
<proteinExistence type="predicted"/>
<evidence type="ECO:0000313" key="1">
    <source>
        <dbReference type="EMBL" id="JAD41546.1"/>
    </source>
</evidence>
<dbReference type="EMBL" id="GBRH01256349">
    <property type="protein sequence ID" value="JAD41546.1"/>
    <property type="molecule type" value="Transcribed_RNA"/>
</dbReference>
<organism evidence="1">
    <name type="scientific">Arundo donax</name>
    <name type="common">Giant reed</name>
    <name type="synonym">Donax arundinaceus</name>
    <dbReference type="NCBI Taxonomy" id="35708"/>
    <lineage>
        <taxon>Eukaryota</taxon>
        <taxon>Viridiplantae</taxon>
        <taxon>Streptophyta</taxon>
        <taxon>Embryophyta</taxon>
        <taxon>Tracheophyta</taxon>
        <taxon>Spermatophyta</taxon>
        <taxon>Magnoliopsida</taxon>
        <taxon>Liliopsida</taxon>
        <taxon>Poales</taxon>
        <taxon>Poaceae</taxon>
        <taxon>PACMAD clade</taxon>
        <taxon>Arundinoideae</taxon>
        <taxon>Arundineae</taxon>
        <taxon>Arundo</taxon>
    </lineage>
</organism>
<reference evidence="1" key="1">
    <citation type="submission" date="2014-09" db="EMBL/GenBank/DDBJ databases">
        <authorList>
            <person name="Magalhaes I.L.F."/>
            <person name="Oliveira U."/>
            <person name="Santos F.R."/>
            <person name="Vidigal T.H.D.A."/>
            <person name="Brescovit A.D."/>
            <person name="Santos A.J."/>
        </authorList>
    </citation>
    <scope>NUCLEOTIDE SEQUENCE</scope>
    <source>
        <tissue evidence="1">Shoot tissue taken approximately 20 cm above the soil surface</tissue>
    </source>
</reference>